<dbReference type="Proteomes" id="UP000013015">
    <property type="component" value="Unassembled WGS sequence"/>
</dbReference>
<gene>
    <name evidence="1" type="ORF">HMPREF9004_0555</name>
</gene>
<evidence type="ECO:0000313" key="1">
    <source>
        <dbReference type="EMBL" id="ENO18684.1"/>
    </source>
</evidence>
<comment type="caution">
    <text evidence="1">The sequence shown here is derived from an EMBL/GenBank/DDBJ whole genome shotgun (WGS) entry which is preliminary data.</text>
</comment>
<proteinExistence type="predicted"/>
<dbReference type="RefSeq" id="WP_005962284.1">
    <property type="nucleotide sequence ID" value="NZ_CP040505.1"/>
</dbReference>
<dbReference type="OrthoDB" id="3256762at2"/>
<organism evidence="1 2">
    <name type="scientific">Schaalia cardiffensis F0333</name>
    <dbReference type="NCBI Taxonomy" id="888050"/>
    <lineage>
        <taxon>Bacteria</taxon>
        <taxon>Bacillati</taxon>
        <taxon>Actinomycetota</taxon>
        <taxon>Actinomycetes</taxon>
        <taxon>Actinomycetales</taxon>
        <taxon>Actinomycetaceae</taxon>
        <taxon>Schaalia</taxon>
    </lineage>
</organism>
<keyword evidence="2" id="KW-1185">Reference proteome</keyword>
<dbReference type="eggNOG" id="ENOG5031HP3">
    <property type="taxonomic scope" value="Bacteria"/>
</dbReference>
<dbReference type="EMBL" id="AQHZ01000009">
    <property type="protein sequence ID" value="ENO18684.1"/>
    <property type="molecule type" value="Genomic_DNA"/>
</dbReference>
<dbReference type="PATRIC" id="fig|888050.3.peg.535"/>
<dbReference type="AlphaFoldDB" id="N6WEM3"/>
<dbReference type="HOGENOM" id="CLU_2257650_0_0_11"/>
<name>N6WEM3_9ACTO</name>
<reference evidence="1 2" key="1">
    <citation type="submission" date="2013-03" db="EMBL/GenBank/DDBJ databases">
        <title>Reference genome for the Human Microbiome Project.</title>
        <authorList>
            <person name="Aqrawi P."/>
            <person name="Ayvaz T."/>
            <person name="Bess C."/>
            <person name="Blankenburg K."/>
            <person name="Coyle M."/>
            <person name="Deng J."/>
            <person name="Forbes L."/>
            <person name="Fowler G."/>
            <person name="Francisco L."/>
            <person name="Fu Q."/>
            <person name="Gibbs R."/>
            <person name="Gross S."/>
            <person name="Gubbala S."/>
            <person name="Hale W."/>
            <person name="Hemphill L."/>
            <person name="Highlander S."/>
            <person name="Hirani K."/>
            <person name="Jackson L."/>
            <person name="Jakkamsetti A."/>
            <person name="Javaid M."/>
            <person name="Jayaseelan J.C."/>
            <person name="Jiang H."/>
            <person name="Joshi V."/>
            <person name="Korchina V."/>
            <person name="Kovar C."/>
            <person name="Lara F."/>
            <person name="Lee S."/>
            <person name="Liu Y."/>
            <person name="Mata R."/>
            <person name="Mathew T."/>
            <person name="Munidasa M."/>
            <person name="Muzny D."/>
            <person name="Nazareth L."/>
            <person name="Ngo R."/>
            <person name="Nguyen L."/>
            <person name="Nguyen N."/>
            <person name="Okwuonu G."/>
            <person name="Ongeri F."/>
            <person name="Palculict T."/>
            <person name="Patil S."/>
            <person name="Petrosino J."/>
            <person name="Pham C."/>
            <person name="Pham P."/>
            <person name="Pu L.-L."/>
            <person name="Qin X."/>
            <person name="Qu J."/>
            <person name="Reid J."/>
            <person name="Ross M."/>
            <person name="Ruth R."/>
            <person name="Saada N."/>
            <person name="San Lucas F."/>
            <person name="Santibanez J."/>
            <person name="Shang Y."/>
            <person name="Simmons D."/>
            <person name="Song X.-Z."/>
            <person name="Tang L.-Y."/>
            <person name="Thornton R."/>
            <person name="Warren J."/>
            <person name="Weissenberger G."/>
            <person name="Wilczek-Boney K."/>
            <person name="Worley K."/>
            <person name="Youmans B."/>
            <person name="Zhang J."/>
            <person name="Zhang L."/>
            <person name="Zhao Z."/>
            <person name="Zhou C."/>
            <person name="Zhu D."/>
            <person name="Zhu Y."/>
        </authorList>
    </citation>
    <scope>NUCLEOTIDE SEQUENCE [LARGE SCALE GENOMIC DNA]</scope>
    <source>
        <strain evidence="1 2">F0333</strain>
    </source>
</reference>
<dbReference type="STRING" id="888050.HMPREF9004_0555"/>
<sequence length="103" mass="10752">MSNQIVTQVPETYSTGVMPFGGPSSRAVARQSRREVDVVLGRAEVAHTVDQARAVLTSSALSNTAALVSLAEQCYEAAPAGAPYYEAIVKAYGFGAARAIASF</sequence>
<evidence type="ECO:0000313" key="2">
    <source>
        <dbReference type="Proteomes" id="UP000013015"/>
    </source>
</evidence>
<protein>
    <submittedName>
        <fullName evidence="1">Uncharacterized protein</fullName>
    </submittedName>
</protein>
<accession>N6WEM3</accession>